<dbReference type="GO" id="GO:0003993">
    <property type="term" value="F:acid phosphatase activity"/>
    <property type="evidence" value="ECO:0007669"/>
    <property type="project" value="InterPro"/>
</dbReference>
<dbReference type="OrthoDB" id="5760545at2"/>
<dbReference type="Pfam" id="PF01569">
    <property type="entry name" value="PAP2"/>
    <property type="match status" value="1"/>
</dbReference>
<dbReference type="InterPro" id="IPR001011">
    <property type="entry name" value="Acid_Pase_classA_bac"/>
</dbReference>
<dbReference type="EMBL" id="CP032419">
    <property type="protein sequence ID" value="AYC31026.1"/>
    <property type="molecule type" value="Genomic_DNA"/>
</dbReference>
<dbReference type="Pfam" id="PF03797">
    <property type="entry name" value="Autotransporter"/>
    <property type="match status" value="1"/>
</dbReference>
<evidence type="ECO:0000256" key="2">
    <source>
        <dbReference type="SAM" id="SignalP"/>
    </source>
</evidence>
<dbReference type="InterPro" id="IPR005546">
    <property type="entry name" value="Autotransporte_beta"/>
</dbReference>
<dbReference type="Gene3D" id="2.40.128.130">
    <property type="entry name" value="Autotransporter beta-domain"/>
    <property type="match status" value="1"/>
</dbReference>
<evidence type="ECO:0000313" key="4">
    <source>
        <dbReference type="EMBL" id="AYC31026.1"/>
    </source>
</evidence>
<gene>
    <name evidence="4" type="ORF">D3880_00885</name>
</gene>
<evidence type="ECO:0000256" key="1">
    <source>
        <dbReference type="ARBA" id="ARBA00022729"/>
    </source>
</evidence>
<feature type="domain" description="Autotransporter" evidence="3">
    <location>
        <begin position="689"/>
        <end position="962"/>
    </location>
</feature>
<feature type="signal peptide" evidence="2">
    <location>
        <begin position="1"/>
        <end position="19"/>
    </location>
</feature>
<name>A0A385YWF1_9PSED</name>
<evidence type="ECO:0000259" key="3">
    <source>
        <dbReference type="PROSITE" id="PS51208"/>
    </source>
</evidence>
<feature type="chain" id="PRO_5017317157" evidence="2">
    <location>
        <begin position="20"/>
        <end position="962"/>
    </location>
</feature>
<dbReference type="InterPro" id="IPR036938">
    <property type="entry name" value="PAP2/HPO_sf"/>
</dbReference>
<dbReference type="RefSeq" id="WP_119891661.1">
    <property type="nucleotide sequence ID" value="NZ_CP032419.1"/>
</dbReference>
<dbReference type="PROSITE" id="PS51208">
    <property type="entry name" value="AUTOTRANSPORTER"/>
    <property type="match status" value="1"/>
</dbReference>
<dbReference type="GO" id="GO:0030288">
    <property type="term" value="C:outer membrane-bounded periplasmic space"/>
    <property type="evidence" value="ECO:0007669"/>
    <property type="project" value="InterPro"/>
</dbReference>
<dbReference type="Gene3D" id="1.20.144.10">
    <property type="entry name" value="Phosphatidic acid phosphatase type 2/haloperoxidase"/>
    <property type="match status" value="1"/>
</dbReference>
<dbReference type="AlphaFoldDB" id="A0A385YWF1"/>
<dbReference type="SUPFAM" id="SSF103515">
    <property type="entry name" value="Autotransporter"/>
    <property type="match status" value="1"/>
</dbReference>
<reference evidence="5" key="1">
    <citation type="submission" date="2018-09" db="EMBL/GenBank/DDBJ databases">
        <authorList>
            <person name="Zhu H."/>
        </authorList>
    </citation>
    <scope>NUCLEOTIDE SEQUENCE [LARGE SCALE GENOMIC DNA]</scope>
    <source>
        <strain evidence="5">K2W31S-8</strain>
    </source>
</reference>
<sequence>MSKLFAPKLAVLTMAVALASGSAYGSFDSVAILDGFKDIRANHPGVLAENLQKVIDATRNRTPERLAQAILDNDNLEIKTSRTSGYYYSTSQRIWITPVGPNLSDALGGLGDEWAAAKAAGELTKTMELITRTNVLGLEFYSPATSNFANIRPFKVSPDVVHAFRADGTDLTGTTTAFSFPSGHTTWGYGTALAMATLLPERYAELIARAADYGHSRIILGVHYPLDVMGGRIGGTVASTAFLNDPAMAQLIEEAQAEVRRVLERRCGMSIADCADAGTTDAYADAEANQQRFTEYLTYGFGQIGEAGKAMVVPVGAEALLATRFPYLSAGQRREILRSTALDSGYPLDIDGESWQRLNLYAASQGFGELAADTRVVMDAARADSSRNPFHAQDTWSNDIGGAGRLIKAGSGQLQLSGINTFAGVQVEDGELQLSGLHAFSGASQVSGGTLRVDGLLQSDQALTVGASGRLTGSGVIASDMQIDGTLDLSSATPMTALGAINLGRGSRFNVTADSSPQPFALTRALVASPALTLIGPDARMTLGGTLSAGDSEAGTLIATLDGATVSGRFDGIQQSQNLLAQGLRHDVGFSAAGLQLLVSSAYLPGQLGLSGNALAGATLLNGLRDTSLGVSNSQYNQWLQNSLATGSLGGLESQVGGQLHGDSLDYLLDQPKQLNRTLSAQLFADRQLPSGQGRLWGAALNDNLTHDGAAGAKGSKGNTQGALVGYSHRLNDNLQVAGMFGQSQGDVSTGNAKADVDVTQLGLSLRYSPAGMDQGLYAEGQLTSGYIDYSSARKLGQFGEAKGDSQGWVNGATLSGGYVAHAGGWRVNPELSLQSTHVRLDGFTEQHSELALQVDGMSETRNSLLADLRLGRDLNVGDWLLTPSLSVGYERVLNDAQVDSQALLLGLPVEQQSARDTKNLYRVGLDLDLAQGAWSLSGSLDGLKGGDSSGGGASLKLGYAF</sequence>
<dbReference type="SMART" id="SM00869">
    <property type="entry name" value="Autotransporter"/>
    <property type="match status" value="1"/>
</dbReference>
<dbReference type="CDD" id="cd03397">
    <property type="entry name" value="PAP2_acid_phosphatase"/>
    <property type="match status" value="1"/>
</dbReference>
<keyword evidence="1 2" id="KW-0732">Signal</keyword>
<evidence type="ECO:0000313" key="5">
    <source>
        <dbReference type="Proteomes" id="UP000265560"/>
    </source>
</evidence>
<dbReference type="Pfam" id="PF12951">
    <property type="entry name" value="PATR"/>
    <property type="match status" value="1"/>
</dbReference>
<proteinExistence type="predicted"/>
<dbReference type="InterPro" id="IPR013425">
    <property type="entry name" value="Autotrns_rpt"/>
</dbReference>
<keyword evidence="5" id="KW-1185">Reference proteome</keyword>
<protein>
    <submittedName>
        <fullName evidence="4">Autotransporter domain-containing protein</fullName>
    </submittedName>
</protein>
<dbReference type="InterPro" id="IPR036709">
    <property type="entry name" value="Autotransporte_beta_dom_sf"/>
</dbReference>
<dbReference type="SUPFAM" id="SSF48317">
    <property type="entry name" value="Acid phosphatase/Vanadium-dependent haloperoxidase"/>
    <property type="match status" value="1"/>
</dbReference>
<dbReference type="InterPro" id="IPR000326">
    <property type="entry name" value="PAP2/HPO"/>
</dbReference>
<accession>A0A385YWF1</accession>
<dbReference type="Proteomes" id="UP000265560">
    <property type="component" value="Chromosome"/>
</dbReference>
<organism evidence="4 5">
    <name type="scientific">Pseudomonas cavernae</name>
    <dbReference type="NCBI Taxonomy" id="2320867"/>
    <lineage>
        <taxon>Bacteria</taxon>
        <taxon>Pseudomonadati</taxon>
        <taxon>Pseudomonadota</taxon>
        <taxon>Gammaproteobacteria</taxon>
        <taxon>Pseudomonadales</taxon>
        <taxon>Pseudomonadaceae</taxon>
        <taxon>Pseudomonas</taxon>
    </lineage>
</organism>
<dbReference type="SMART" id="SM00014">
    <property type="entry name" value="acidPPc"/>
    <property type="match status" value="1"/>
</dbReference>
<dbReference type="PRINTS" id="PR00483">
    <property type="entry name" value="BACPHPHTASE"/>
</dbReference>
<dbReference type="KEGG" id="pcav:D3880_00885"/>